<sequence length="645" mass="70393">MSGWETSNEPDTQQGGQANDAFATGEMAANLPSADKGPAETQTAETQNLESQGGWVTRTAYDYDAYGSDSRREEWEGDARIYEWDGDEGDLGPIVPELEEELFGPQSKDHASAGIDFSSIAQINLIQEGPVRVTPALKFQDAGLHPAMLRNIELCGYKVPTPIQSYCLPAIREGHDVIGIAQTGSGKTAAFLIPILNKLMGKAKKLAAPRPNPATYNFDVHGPILAEPLVVIICPTRELAIQIFNEARKLCYRSMLRPGVVYGGGPFTHQRRQIGKGCDILCATPGRLIHFMERPDLLTMRRVKYMVIDEADEMLHDDWVEDLEKILSGGGQEAGNINYLLFSATFPKKIRDLAKSHLSESHVRFRVGRAGSTHGNIVQTVVETAPFNKRQALTDLLASMPPQRTLIFVNSKHTADELDDYLYNQHLLPCTSMHADRTQREREDALRAFRKGITPIMIATGVSARGIDVRNISHVINYDLPSLDYGGIEEYTHRIGRTGRIGHKGLATSFFTDRDEPLASVLVRTMLETNQEIPEFLAHHIPEGEARENLKFEADSDFEEENANNGGDAGGGWGAADANNGGDAGGGWGAADDDKNDSGGGWGAAPAEEKSDDAPKAWEAPADEKAPANEETQQEGSWGSGGTGW</sequence>
<feature type="compositionally biased region" description="Basic and acidic residues" evidence="9">
    <location>
        <begin position="607"/>
        <end position="628"/>
    </location>
</feature>
<evidence type="ECO:0000256" key="9">
    <source>
        <dbReference type="SAM" id="MobiDB-lite"/>
    </source>
</evidence>
<evidence type="ECO:0000256" key="8">
    <source>
        <dbReference type="RuleBase" id="RU000492"/>
    </source>
</evidence>
<name>A0A0C4DR06_MAGP6</name>
<evidence type="ECO:0000256" key="1">
    <source>
        <dbReference type="ARBA" id="ARBA00012552"/>
    </source>
</evidence>
<keyword evidence="2 8" id="KW-0547">Nucleotide-binding</keyword>
<feature type="region of interest" description="Disordered" evidence="9">
    <location>
        <begin position="559"/>
        <end position="645"/>
    </location>
</feature>
<dbReference type="InterPro" id="IPR014001">
    <property type="entry name" value="Helicase_ATP-bd"/>
</dbReference>
<keyword evidence="15" id="KW-1185">Reference proteome</keyword>
<evidence type="ECO:0000256" key="4">
    <source>
        <dbReference type="ARBA" id="ARBA00022806"/>
    </source>
</evidence>
<dbReference type="GO" id="GO:0003724">
    <property type="term" value="F:RNA helicase activity"/>
    <property type="evidence" value="ECO:0007669"/>
    <property type="project" value="UniProtKB-EC"/>
</dbReference>
<dbReference type="Pfam" id="PF00270">
    <property type="entry name" value="DEAD"/>
    <property type="match status" value="1"/>
</dbReference>
<evidence type="ECO:0000256" key="7">
    <source>
        <dbReference type="PROSITE-ProRule" id="PRU00552"/>
    </source>
</evidence>
<dbReference type="PROSITE" id="PS51195">
    <property type="entry name" value="Q_MOTIF"/>
    <property type="match status" value="1"/>
</dbReference>
<reference evidence="13" key="3">
    <citation type="submission" date="2011-03" db="EMBL/GenBank/DDBJ databases">
        <title>Annotation of Magnaporthe poae ATCC 64411.</title>
        <authorList>
            <person name="Ma L.-J."/>
            <person name="Dead R."/>
            <person name="Young S.K."/>
            <person name="Zeng Q."/>
            <person name="Gargeya S."/>
            <person name="Fitzgerald M."/>
            <person name="Haas B."/>
            <person name="Abouelleil A."/>
            <person name="Alvarado L."/>
            <person name="Arachchi H.M."/>
            <person name="Berlin A."/>
            <person name="Brown A."/>
            <person name="Chapman S.B."/>
            <person name="Chen Z."/>
            <person name="Dunbar C."/>
            <person name="Freedman E."/>
            <person name="Gearin G."/>
            <person name="Gellesch M."/>
            <person name="Goldberg J."/>
            <person name="Griggs A."/>
            <person name="Gujja S."/>
            <person name="Heiman D."/>
            <person name="Howarth C."/>
            <person name="Larson L."/>
            <person name="Lui A."/>
            <person name="MacDonald P.J.P."/>
            <person name="Mehta T."/>
            <person name="Montmayeur A."/>
            <person name="Murphy C."/>
            <person name="Neiman D."/>
            <person name="Pearson M."/>
            <person name="Priest M."/>
            <person name="Roberts A."/>
            <person name="Saif S."/>
            <person name="Shea T."/>
            <person name="Shenoy N."/>
            <person name="Sisk P."/>
            <person name="Stolte C."/>
            <person name="Sykes S."/>
            <person name="Yandava C."/>
            <person name="Wortman J."/>
            <person name="Nusbaum C."/>
            <person name="Birren B."/>
        </authorList>
    </citation>
    <scope>NUCLEOTIDE SEQUENCE</scope>
    <source>
        <strain evidence="13">ATCC 64411</strain>
    </source>
</reference>
<feature type="domain" description="Helicase C-terminal" evidence="11">
    <location>
        <begin position="392"/>
        <end position="541"/>
    </location>
</feature>
<evidence type="ECO:0000313" key="14">
    <source>
        <dbReference type="EnsemblFungi" id="MAPG_02305T0"/>
    </source>
</evidence>
<feature type="short sequence motif" description="Q motif" evidence="7">
    <location>
        <begin position="137"/>
        <end position="165"/>
    </location>
</feature>
<dbReference type="EC" id="3.6.4.13" evidence="1"/>
<evidence type="ECO:0000256" key="6">
    <source>
        <dbReference type="ARBA" id="ARBA00047984"/>
    </source>
</evidence>
<evidence type="ECO:0000256" key="3">
    <source>
        <dbReference type="ARBA" id="ARBA00022801"/>
    </source>
</evidence>
<dbReference type="Proteomes" id="UP000011715">
    <property type="component" value="Unassembled WGS sequence"/>
</dbReference>
<dbReference type="EMBL" id="GL876967">
    <property type="protein sequence ID" value="KLU83240.1"/>
    <property type="molecule type" value="Genomic_DNA"/>
</dbReference>
<dbReference type="OMA" id="HPIMREN"/>
<comment type="catalytic activity">
    <reaction evidence="6">
        <text>ATP + H2O = ADP + phosphate + H(+)</text>
        <dbReference type="Rhea" id="RHEA:13065"/>
        <dbReference type="ChEBI" id="CHEBI:15377"/>
        <dbReference type="ChEBI" id="CHEBI:15378"/>
        <dbReference type="ChEBI" id="CHEBI:30616"/>
        <dbReference type="ChEBI" id="CHEBI:43474"/>
        <dbReference type="ChEBI" id="CHEBI:456216"/>
        <dbReference type="EC" id="3.6.4.13"/>
    </reaction>
</comment>
<dbReference type="EnsemblFungi" id="MAPG_02305T0">
    <property type="protein sequence ID" value="MAPG_02305T0"/>
    <property type="gene ID" value="MAPG_02305"/>
</dbReference>
<feature type="compositionally biased region" description="Polar residues" evidence="9">
    <location>
        <begin position="1"/>
        <end position="17"/>
    </location>
</feature>
<feature type="region of interest" description="Disordered" evidence="9">
    <location>
        <begin position="1"/>
        <end position="54"/>
    </location>
</feature>
<keyword evidence="3 8" id="KW-0378">Hydrolase</keyword>
<dbReference type="InterPro" id="IPR027417">
    <property type="entry name" value="P-loop_NTPase"/>
</dbReference>
<dbReference type="Gene3D" id="3.40.50.300">
    <property type="entry name" value="P-loop containing nucleotide triphosphate hydrolases"/>
    <property type="match status" value="2"/>
</dbReference>
<dbReference type="SUPFAM" id="SSF52540">
    <property type="entry name" value="P-loop containing nucleoside triphosphate hydrolases"/>
    <property type="match status" value="1"/>
</dbReference>
<protein>
    <recommendedName>
        <fullName evidence="1">RNA helicase</fullName>
        <ecNumber evidence="1">3.6.4.13</ecNumber>
    </recommendedName>
</protein>
<comment type="similarity">
    <text evidence="8">Belongs to the DEAD box helicase family.</text>
</comment>
<dbReference type="STRING" id="644358.A0A0C4DR06"/>
<reference evidence="14" key="4">
    <citation type="journal article" date="2015" name="G3 (Bethesda)">
        <title>Genome sequences of three phytopathogenic species of the Magnaporthaceae family of fungi.</title>
        <authorList>
            <person name="Okagaki L.H."/>
            <person name="Nunes C.C."/>
            <person name="Sailsbery J."/>
            <person name="Clay B."/>
            <person name="Brown D."/>
            <person name="John T."/>
            <person name="Oh Y."/>
            <person name="Young N."/>
            <person name="Fitzgerald M."/>
            <person name="Haas B.J."/>
            <person name="Zeng Q."/>
            <person name="Young S."/>
            <person name="Adiconis X."/>
            <person name="Fan L."/>
            <person name="Levin J.Z."/>
            <person name="Mitchell T.K."/>
            <person name="Okubara P.A."/>
            <person name="Farman M.L."/>
            <person name="Kohn L.M."/>
            <person name="Birren B."/>
            <person name="Ma L.-J."/>
            <person name="Dean R.A."/>
        </authorList>
    </citation>
    <scope>NUCLEOTIDE SEQUENCE</scope>
    <source>
        <strain evidence="14">ATCC 64411 / 73-15</strain>
    </source>
</reference>
<dbReference type="PROSITE" id="PS00039">
    <property type="entry name" value="DEAD_ATP_HELICASE"/>
    <property type="match status" value="1"/>
</dbReference>
<dbReference type="InterPro" id="IPR014014">
    <property type="entry name" value="RNA_helicase_DEAD_Q_motif"/>
</dbReference>
<dbReference type="PROSITE" id="PS51192">
    <property type="entry name" value="HELICASE_ATP_BIND_1"/>
    <property type="match status" value="1"/>
</dbReference>
<dbReference type="AlphaFoldDB" id="A0A0C4DR06"/>
<feature type="domain" description="DEAD-box RNA helicase Q" evidence="12">
    <location>
        <begin position="137"/>
        <end position="165"/>
    </location>
</feature>
<evidence type="ECO:0000259" key="10">
    <source>
        <dbReference type="PROSITE" id="PS51192"/>
    </source>
</evidence>
<dbReference type="eggNOG" id="KOG0335">
    <property type="taxonomic scope" value="Eukaryota"/>
</dbReference>
<evidence type="ECO:0000256" key="5">
    <source>
        <dbReference type="ARBA" id="ARBA00022840"/>
    </source>
</evidence>
<organism evidence="14 15">
    <name type="scientific">Magnaporthiopsis poae (strain ATCC 64411 / 73-15)</name>
    <name type="common">Kentucky bluegrass fungus</name>
    <name type="synonym">Magnaporthe poae</name>
    <dbReference type="NCBI Taxonomy" id="644358"/>
    <lineage>
        <taxon>Eukaryota</taxon>
        <taxon>Fungi</taxon>
        <taxon>Dikarya</taxon>
        <taxon>Ascomycota</taxon>
        <taxon>Pezizomycotina</taxon>
        <taxon>Sordariomycetes</taxon>
        <taxon>Sordariomycetidae</taxon>
        <taxon>Magnaporthales</taxon>
        <taxon>Magnaporthaceae</taxon>
        <taxon>Magnaporthiopsis</taxon>
    </lineage>
</organism>
<evidence type="ECO:0000313" key="13">
    <source>
        <dbReference type="EMBL" id="KLU83240.1"/>
    </source>
</evidence>
<dbReference type="CDD" id="cd18787">
    <property type="entry name" value="SF2_C_DEAD"/>
    <property type="match status" value="1"/>
</dbReference>
<keyword evidence="5 8" id="KW-0067">ATP-binding</keyword>
<dbReference type="PANTHER" id="PTHR47958">
    <property type="entry name" value="ATP-DEPENDENT RNA HELICASE DBP3"/>
    <property type="match status" value="1"/>
</dbReference>
<feature type="compositionally biased region" description="Polar residues" evidence="9">
    <location>
        <begin position="40"/>
        <end position="51"/>
    </location>
</feature>
<proteinExistence type="inferred from homology"/>
<dbReference type="Pfam" id="PF00271">
    <property type="entry name" value="Helicase_C"/>
    <property type="match status" value="1"/>
</dbReference>
<dbReference type="OrthoDB" id="196131at2759"/>
<dbReference type="GO" id="GO:0003676">
    <property type="term" value="F:nucleic acid binding"/>
    <property type="evidence" value="ECO:0007669"/>
    <property type="project" value="InterPro"/>
</dbReference>
<dbReference type="SMART" id="SM00490">
    <property type="entry name" value="HELICc"/>
    <property type="match status" value="1"/>
</dbReference>
<evidence type="ECO:0000313" key="15">
    <source>
        <dbReference type="Proteomes" id="UP000011715"/>
    </source>
</evidence>
<dbReference type="VEuPathDB" id="FungiDB:MAPG_02305"/>
<reference evidence="13" key="1">
    <citation type="submission" date="2010-05" db="EMBL/GenBank/DDBJ databases">
        <title>The Genome Sequence of Magnaporthe poae strain ATCC 64411.</title>
        <authorList>
            <consortium name="The Broad Institute Genome Sequencing Platform"/>
            <consortium name="Broad Institute Genome Sequencing Center for Infectious Disease"/>
            <person name="Ma L.-J."/>
            <person name="Dead R."/>
            <person name="Young S."/>
            <person name="Zeng Q."/>
            <person name="Koehrsen M."/>
            <person name="Alvarado L."/>
            <person name="Berlin A."/>
            <person name="Chapman S.B."/>
            <person name="Chen Z."/>
            <person name="Freedman E."/>
            <person name="Gellesch M."/>
            <person name="Goldberg J."/>
            <person name="Griggs A."/>
            <person name="Gujja S."/>
            <person name="Heilman E.R."/>
            <person name="Heiman D."/>
            <person name="Hepburn T."/>
            <person name="Howarth C."/>
            <person name="Jen D."/>
            <person name="Larson L."/>
            <person name="Mehta T."/>
            <person name="Neiman D."/>
            <person name="Pearson M."/>
            <person name="Roberts A."/>
            <person name="Saif S."/>
            <person name="Shea T."/>
            <person name="Shenoy N."/>
            <person name="Sisk P."/>
            <person name="Stolte C."/>
            <person name="Sykes S."/>
            <person name="Walk T."/>
            <person name="White J."/>
            <person name="Yandava C."/>
            <person name="Haas B."/>
            <person name="Nusbaum C."/>
            <person name="Birren B."/>
        </authorList>
    </citation>
    <scope>NUCLEOTIDE SEQUENCE</scope>
    <source>
        <strain evidence="13">ATCC 64411</strain>
    </source>
</reference>
<dbReference type="PROSITE" id="PS51194">
    <property type="entry name" value="HELICASE_CTER"/>
    <property type="match status" value="1"/>
</dbReference>
<dbReference type="InterPro" id="IPR011545">
    <property type="entry name" value="DEAD/DEAH_box_helicase_dom"/>
</dbReference>
<accession>A0A0C4DR06</accession>
<dbReference type="SMART" id="SM00487">
    <property type="entry name" value="DEXDc"/>
    <property type="match status" value="1"/>
</dbReference>
<dbReference type="InterPro" id="IPR000629">
    <property type="entry name" value="RNA-helicase_DEAD-box_CS"/>
</dbReference>
<dbReference type="EMBL" id="ADBL01000581">
    <property type="status" value="NOT_ANNOTATED_CDS"/>
    <property type="molecule type" value="Genomic_DNA"/>
</dbReference>
<evidence type="ECO:0000256" key="2">
    <source>
        <dbReference type="ARBA" id="ARBA00022741"/>
    </source>
</evidence>
<gene>
    <name evidence="13" type="ORF">MAPG_02305</name>
</gene>
<reference evidence="14" key="5">
    <citation type="submission" date="2015-06" db="UniProtKB">
        <authorList>
            <consortium name="EnsemblFungi"/>
        </authorList>
    </citation>
    <scope>IDENTIFICATION</scope>
    <source>
        <strain evidence="14">ATCC 64411</strain>
    </source>
</reference>
<dbReference type="GO" id="GO:0016787">
    <property type="term" value="F:hydrolase activity"/>
    <property type="evidence" value="ECO:0007669"/>
    <property type="project" value="UniProtKB-KW"/>
</dbReference>
<keyword evidence="4 8" id="KW-0347">Helicase</keyword>
<reference evidence="15" key="2">
    <citation type="submission" date="2010-05" db="EMBL/GenBank/DDBJ databases">
        <title>The genome sequence of Magnaporthe poae strain ATCC 64411.</title>
        <authorList>
            <person name="Ma L.-J."/>
            <person name="Dead R."/>
            <person name="Young S."/>
            <person name="Zeng Q."/>
            <person name="Koehrsen M."/>
            <person name="Alvarado L."/>
            <person name="Berlin A."/>
            <person name="Chapman S.B."/>
            <person name="Chen Z."/>
            <person name="Freedman E."/>
            <person name="Gellesch M."/>
            <person name="Goldberg J."/>
            <person name="Griggs A."/>
            <person name="Gujja S."/>
            <person name="Heilman E.R."/>
            <person name="Heiman D."/>
            <person name="Hepburn T."/>
            <person name="Howarth C."/>
            <person name="Jen D."/>
            <person name="Larson L."/>
            <person name="Mehta T."/>
            <person name="Neiman D."/>
            <person name="Pearson M."/>
            <person name="Roberts A."/>
            <person name="Saif S."/>
            <person name="Shea T."/>
            <person name="Shenoy N."/>
            <person name="Sisk P."/>
            <person name="Stolte C."/>
            <person name="Sykes S."/>
            <person name="Walk T."/>
            <person name="White J."/>
            <person name="Yandava C."/>
            <person name="Haas B."/>
            <person name="Nusbaum C."/>
            <person name="Birren B."/>
        </authorList>
    </citation>
    <scope>NUCLEOTIDE SEQUENCE [LARGE SCALE GENOMIC DNA]</scope>
    <source>
        <strain evidence="15">ATCC 64411 / 73-15</strain>
    </source>
</reference>
<feature type="domain" description="Helicase ATP-binding" evidence="10">
    <location>
        <begin position="168"/>
        <end position="364"/>
    </location>
</feature>
<evidence type="ECO:0000259" key="11">
    <source>
        <dbReference type="PROSITE" id="PS51194"/>
    </source>
</evidence>
<dbReference type="GO" id="GO:0005524">
    <property type="term" value="F:ATP binding"/>
    <property type="evidence" value="ECO:0007669"/>
    <property type="project" value="UniProtKB-KW"/>
</dbReference>
<dbReference type="InterPro" id="IPR001650">
    <property type="entry name" value="Helicase_C-like"/>
</dbReference>
<evidence type="ECO:0000259" key="12">
    <source>
        <dbReference type="PROSITE" id="PS51195"/>
    </source>
</evidence>